<feature type="region of interest" description="Disordered" evidence="3">
    <location>
        <begin position="592"/>
        <end position="616"/>
    </location>
</feature>
<dbReference type="PANTHER" id="PTHR48051">
    <property type="match status" value="1"/>
</dbReference>
<dbReference type="Pfam" id="PF10428">
    <property type="entry name" value="SOG2"/>
    <property type="match status" value="1"/>
</dbReference>
<feature type="compositionally biased region" description="Polar residues" evidence="3">
    <location>
        <begin position="607"/>
        <end position="616"/>
    </location>
</feature>
<evidence type="ECO:0000256" key="1">
    <source>
        <dbReference type="ARBA" id="ARBA00022614"/>
    </source>
</evidence>
<dbReference type="InterPro" id="IPR003591">
    <property type="entry name" value="Leu-rich_rpt_typical-subtyp"/>
</dbReference>
<comment type="caution">
    <text evidence="5">The sequence shown here is derived from an EMBL/GenBank/DDBJ whole genome shotgun (WGS) entry which is preliminary data.</text>
</comment>
<evidence type="ECO:0000313" key="6">
    <source>
        <dbReference type="Proteomes" id="UP001138500"/>
    </source>
</evidence>
<dbReference type="Gene3D" id="3.80.10.10">
    <property type="entry name" value="Ribonuclease Inhibitor"/>
    <property type="match status" value="1"/>
</dbReference>
<dbReference type="InterPro" id="IPR050216">
    <property type="entry name" value="LRR_domain-containing"/>
</dbReference>
<evidence type="ECO:0000256" key="2">
    <source>
        <dbReference type="ARBA" id="ARBA00022737"/>
    </source>
</evidence>
<accession>A0A9W7SIU4</accession>
<dbReference type="InterPro" id="IPR032675">
    <property type="entry name" value="LRR_dom_sf"/>
</dbReference>
<dbReference type="GO" id="GO:0005737">
    <property type="term" value="C:cytoplasm"/>
    <property type="evidence" value="ECO:0007669"/>
    <property type="project" value="TreeGrafter"/>
</dbReference>
<evidence type="ECO:0000313" key="5">
    <source>
        <dbReference type="EMBL" id="KAH9810041.1"/>
    </source>
</evidence>
<feature type="compositionally biased region" description="Polar residues" evidence="3">
    <location>
        <begin position="345"/>
        <end position="361"/>
    </location>
</feature>
<organism evidence="5 6">
    <name type="scientific">Teratosphaeria destructans</name>
    <dbReference type="NCBI Taxonomy" id="418781"/>
    <lineage>
        <taxon>Eukaryota</taxon>
        <taxon>Fungi</taxon>
        <taxon>Dikarya</taxon>
        <taxon>Ascomycota</taxon>
        <taxon>Pezizomycotina</taxon>
        <taxon>Dothideomycetes</taxon>
        <taxon>Dothideomycetidae</taxon>
        <taxon>Mycosphaerellales</taxon>
        <taxon>Teratosphaeriaceae</taxon>
        <taxon>Teratosphaeria</taxon>
    </lineage>
</organism>
<dbReference type="InterPro" id="IPR055414">
    <property type="entry name" value="LRR_R13L4/SHOC2-like"/>
</dbReference>
<keyword evidence="2" id="KW-0677">Repeat</keyword>
<keyword evidence="1" id="KW-0433">Leucine-rich repeat</keyword>
<evidence type="ECO:0000259" key="4">
    <source>
        <dbReference type="Pfam" id="PF23598"/>
    </source>
</evidence>
<protein>
    <submittedName>
        <fullName evidence="5">RAM signaling pathway protein</fullName>
    </submittedName>
</protein>
<feature type="region of interest" description="Disordered" evidence="3">
    <location>
        <begin position="217"/>
        <end position="361"/>
    </location>
</feature>
<name>A0A9W7SIU4_9PEZI</name>
<dbReference type="SUPFAM" id="SSF52075">
    <property type="entry name" value="Outer arm dynein light chain 1"/>
    <property type="match status" value="1"/>
</dbReference>
<sequence length="928" mass="100478">MASELTAAYAGSASVHDLIAYTKKELDADEERQKKGGVQHGLEGQTGATLDLSHKNIHALPVEVIALIKDKVERLALSHNPQIQVPSEIVQCDRLRYLNIRWNQLKVFPEAVLQLSSLEILDISKNRIASIPEGIRKMTSLKFLAVARNKITRLPLALGDMPSLHKLKFDENPLVFPPEEALKAESHYMASSIESEKDVCQQVKRFLKAASLRERLRPKTSEDDMSESNVETPRPPKRSATIGRFPIRPSVGGLENAEDTVGRSPGEIPPPIPQRSHARNVSTNAPAGRRPGITPLLTGSADVSRSRSETVSSSASIRARRQGFVPRKTALDANTVSGTGPPASARSSQATIRPSHTRATSSISTLNGFLSASSEAESSGATSPVDGGLGRFGSVHKLSSLPENRNSKIHSHDAVKAAKRLRFALVRLQGPMGEISANIKSGSPKRSVLERQVFSADALVDELNRSIKQFEETMEDNSGAGDQRASVAIVTTSLAALKAFGGVIRDMKSQVHRIVSVTDAAYVRCLMAEIYMTIVETRNICSILGYRPKAAAARNTPRVSRAWSSKTVTPTQAKPANSRRLRGATILQGMGSQTNLRSAPPPVPLHTNGSRSRTNTMTSVGATPPNFNGPFTSTLPSSTVPSRSNTLRSVNIDDQDNDEQFGNIFLNLRRACDFAASSLPHCRTEFSARKENAESAGWGRAATHWAMALKKCDAVIAANQVLMSRLKVLKLKDPAVRSQRDFWQLCDAFVQAWADLATEIKDIGQQRIDITTVRTAMRPVQKAVKDVSKTISESPLYHQAVRPGAPGAPYPPGLAPPFPSHVNPGYPGLTSYGLHSGQSSGYVTPVPATPLSAALGPAIQATVANSQPNTATQIPMEFGAYQQPPHTAGLYGMERPPFDRSQTSVPVERPGYERTNTMQHIQGHGRGR</sequence>
<dbReference type="AlphaFoldDB" id="A0A9W7SIU4"/>
<reference evidence="5 6" key="1">
    <citation type="journal article" date="2018" name="IMA Fungus">
        <title>IMA Genome-F 10: Nine draft genome sequences of Claviceps purpurea s.lat., including C. arundinis, C. humidiphila, and C. cf. spartinae, pseudomolecules for the pitch canker pathogen Fusarium circinatum, draft genome of Davidsoniella eucalypti, Grosmannia galeiformis, Quambalaria eucalypti, and Teratosphaeria destructans.</title>
        <authorList>
            <person name="Wingfield B.D."/>
            <person name="Liu M."/>
            <person name="Nguyen H.D."/>
            <person name="Lane F.A."/>
            <person name="Morgan S.W."/>
            <person name="De Vos L."/>
            <person name="Wilken P.M."/>
            <person name="Duong T.A."/>
            <person name="Aylward J."/>
            <person name="Coetzee M.P."/>
            <person name="Dadej K."/>
            <person name="De Beer Z.W."/>
            <person name="Findlay W."/>
            <person name="Havenga M."/>
            <person name="Kolarik M."/>
            <person name="Menzies J.G."/>
            <person name="Naidoo K."/>
            <person name="Pochopski O."/>
            <person name="Shoukouhi P."/>
            <person name="Santana Q.C."/>
            <person name="Seifert K.A."/>
            <person name="Soal N."/>
            <person name="Steenkamp E.T."/>
            <person name="Tatham C.T."/>
            <person name="van der Nest M.A."/>
            <person name="Wingfield M.J."/>
        </authorList>
    </citation>
    <scope>NUCLEOTIDE SEQUENCE [LARGE SCALE GENOMIC DNA]</scope>
    <source>
        <strain evidence="5">CMW44962</strain>
    </source>
</reference>
<dbReference type="PANTHER" id="PTHR48051:SF54">
    <property type="entry name" value="LEUCINE-RICH REPEAT-CONTAINING PROTEIN"/>
    <property type="match status" value="1"/>
</dbReference>
<dbReference type="EMBL" id="RIBY02002533">
    <property type="protein sequence ID" value="KAH9810041.1"/>
    <property type="molecule type" value="Genomic_DNA"/>
</dbReference>
<dbReference type="InterPro" id="IPR019487">
    <property type="entry name" value="RAM_signalling_pathway_SOG2"/>
</dbReference>
<reference evidence="5 6" key="2">
    <citation type="journal article" date="2021" name="Curr. Genet.">
        <title>Genetic response to nitrogen starvation in the aggressive Eucalyptus foliar pathogen Teratosphaeria destructans.</title>
        <authorList>
            <person name="Havenga M."/>
            <person name="Wingfield B.D."/>
            <person name="Wingfield M.J."/>
            <person name="Dreyer L.L."/>
            <person name="Roets F."/>
            <person name="Aylward J."/>
        </authorList>
    </citation>
    <scope>NUCLEOTIDE SEQUENCE [LARGE SCALE GENOMIC DNA]</scope>
    <source>
        <strain evidence="5">CMW44962</strain>
    </source>
</reference>
<dbReference type="OrthoDB" id="1394818at2759"/>
<gene>
    <name evidence="5" type="ORF">Tdes44962_MAKER01010</name>
</gene>
<feature type="region of interest" description="Disordered" evidence="3">
    <location>
        <begin position="882"/>
        <end position="910"/>
    </location>
</feature>
<proteinExistence type="predicted"/>
<dbReference type="PROSITE" id="PS51450">
    <property type="entry name" value="LRR"/>
    <property type="match status" value="1"/>
</dbReference>
<dbReference type="InterPro" id="IPR001611">
    <property type="entry name" value="Leu-rich_rpt"/>
</dbReference>
<keyword evidence="6" id="KW-1185">Reference proteome</keyword>
<dbReference type="Proteomes" id="UP001138500">
    <property type="component" value="Unassembled WGS sequence"/>
</dbReference>
<feature type="domain" description="Disease resistance R13L4/SHOC-2-like LRR" evidence="4">
    <location>
        <begin position="91"/>
        <end position="168"/>
    </location>
</feature>
<dbReference type="SMART" id="SM00369">
    <property type="entry name" value="LRR_TYP"/>
    <property type="match status" value="2"/>
</dbReference>
<evidence type="ECO:0000256" key="3">
    <source>
        <dbReference type="SAM" id="MobiDB-lite"/>
    </source>
</evidence>
<dbReference type="Pfam" id="PF23598">
    <property type="entry name" value="LRR_14"/>
    <property type="match status" value="1"/>
</dbReference>